<dbReference type="Gene3D" id="3.90.190.10">
    <property type="entry name" value="Protein tyrosine phosphatase superfamily"/>
    <property type="match status" value="1"/>
</dbReference>
<gene>
    <name evidence="2" type="ORF">DC363_08035</name>
</gene>
<reference evidence="2 3" key="1">
    <citation type="submission" date="2018-04" db="EMBL/GenBank/DDBJ databases">
        <title>Pelagivirga bohaiensis gen. nov., sp. nov., a bacterium isolated from the Bohai Sea.</title>
        <authorList>
            <person name="Ji X."/>
        </authorList>
    </citation>
    <scope>NUCLEOTIDE SEQUENCE [LARGE SCALE GENOMIC DNA]</scope>
    <source>
        <strain evidence="2 3">BH-SD16</strain>
    </source>
</reference>
<dbReference type="Proteomes" id="UP000244817">
    <property type="component" value="Unassembled WGS sequence"/>
</dbReference>
<dbReference type="NCBIfam" id="TIGR01244">
    <property type="entry name" value="TIGR01244 family sulfur transferase"/>
    <property type="match status" value="1"/>
</dbReference>
<evidence type="ECO:0000313" key="2">
    <source>
        <dbReference type="EMBL" id="PVA07078.1"/>
    </source>
</evidence>
<dbReference type="EMBL" id="QCYG01000004">
    <property type="protein sequence ID" value="PVA07078.1"/>
    <property type="molecule type" value="Genomic_DNA"/>
</dbReference>
<dbReference type="OrthoDB" id="9805710at2"/>
<dbReference type="SUPFAM" id="SSF52799">
    <property type="entry name" value="(Phosphotyrosine protein) phosphatases II"/>
    <property type="match status" value="1"/>
</dbReference>
<name>A0A2T7FY66_9RHOB</name>
<dbReference type="RefSeq" id="WP_108640613.1">
    <property type="nucleotide sequence ID" value="NZ_QCYG01000004.1"/>
</dbReference>
<sequence length="143" mass="14976">MNIRPITPAYAVSPQIDPEDLPAIAAAGYATVINNRPDAENPPSHQSAAMDAAAKAAGVRIVHLPVTHQTLNGDTVAAQLEACRATEGPVLAYCASGTRSTIVWALGEAGTRPTDEIISLAAEQGYDLSQMRPQLEAFAQQKG</sequence>
<dbReference type="Pfam" id="PF04273">
    <property type="entry name" value="BLH_phosphatase"/>
    <property type="match status" value="1"/>
</dbReference>
<dbReference type="GO" id="GO:0016787">
    <property type="term" value="F:hydrolase activity"/>
    <property type="evidence" value="ECO:0007669"/>
    <property type="project" value="InterPro"/>
</dbReference>
<keyword evidence="3" id="KW-1185">Reference proteome</keyword>
<evidence type="ECO:0000259" key="1">
    <source>
        <dbReference type="Pfam" id="PF04273"/>
    </source>
</evidence>
<proteinExistence type="predicted"/>
<dbReference type="AlphaFoldDB" id="A0A2T7FY66"/>
<evidence type="ECO:0000313" key="3">
    <source>
        <dbReference type="Proteomes" id="UP000244817"/>
    </source>
</evidence>
<dbReference type="InterPro" id="IPR029021">
    <property type="entry name" value="Prot-tyrosine_phosphatase-like"/>
</dbReference>
<organism evidence="2 3">
    <name type="scientific">Thalassorhabdomicrobium marinisediminis</name>
    <dbReference type="NCBI Taxonomy" id="2170577"/>
    <lineage>
        <taxon>Bacteria</taxon>
        <taxon>Pseudomonadati</taxon>
        <taxon>Pseudomonadota</taxon>
        <taxon>Alphaproteobacteria</taxon>
        <taxon>Rhodobacterales</taxon>
        <taxon>Paracoccaceae</taxon>
        <taxon>Thalassorhabdomicrobium</taxon>
    </lineage>
</organism>
<feature type="domain" description="Beta-lactamase hydrolase-like protein phosphatase-like" evidence="1">
    <location>
        <begin position="3"/>
        <end position="110"/>
    </location>
</feature>
<accession>A0A2T7FY66</accession>
<comment type="caution">
    <text evidence="2">The sequence shown here is derived from an EMBL/GenBank/DDBJ whole genome shotgun (WGS) entry which is preliminary data.</text>
</comment>
<protein>
    <submittedName>
        <fullName evidence="2">TIGR01244 family phosphatase</fullName>
    </submittedName>
</protein>
<dbReference type="InterPro" id="IPR005939">
    <property type="entry name" value="BLH_phosphatase-like"/>
</dbReference>